<dbReference type="Proteomes" id="UP000249754">
    <property type="component" value="Unassembled WGS sequence"/>
</dbReference>
<accession>A0A327SID9</accession>
<dbReference type="InterPro" id="IPR003615">
    <property type="entry name" value="HNH_nuc"/>
</dbReference>
<dbReference type="CDD" id="cd00085">
    <property type="entry name" value="HNHc"/>
    <property type="match status" value="1"/>
</dbReference>
<evidence type="ECO:0000259" key="1">
    <source>
        <dbReference type="SMART" id="SM00507"/>
    </source>
</evidence>
<evidence type="ECO:0000313" key="3">
    <source>
        <dbReference type="Proteomes" id="UP000249754"/>
    </source>
</evidence>
<dbReference type="RefSeq" id="WP_111634596.1">
    <property type="nucleotide sequence ID" value="NZ_QLLR01000016.1"/>
</dbReference>
<proteinExistence type="predicted"/>
<evidence type="ECO:0000313" key="2">
    <source>
        <dbReference type="EMBL" id="RAJ28886.1"/>
    </source>
</evidence>
<comment type="caution">
    <text evidence="2">The sequence shown here is derived from an EMBL/GenBank/DDBJ whole genome shotgun (WGS) entry which is preliminary data.</text>
</comment>
<name>A0A327SID9_9SPHI</name>
<dbReference type="SMART" id="SM00507">
    <property type="entry name" value="HNHc"/>
    <property type="match status" value="1"/>
</dbReference>
<gene>
    <name evidence="2" type="ORF">LY11_03160</name>
</gene>
<dbReference type="EMBL" id="QLLR01000016">
    <property type="protein sequence ID" value="RAJ28886.1"/>
    <property type="molecule type" value="Genomic_DNA"/>
</dbReference>
<reference evidence="2 3" key="1">
    <citation type="submission" date="2018-06" db="EMBL/GenBank/DDBJ databases">
        <title>Genomic Encyclopedia of Archaeal and Bacterial Type Strains, Phase II (KMG-II): from individual species to whole genera.</title>
        <authorList>
            <person name="Goeker M."/>
        </authorList>
    </citation>
    <scope>NUCLEOTIDE SEQUENCE [LARGE SCALE GENOMIC DNA]</scope>
    <source>
        <strain evidence="2 3">DSM 14825</strain>
    </source>
</reference>
<organism evidence="2 3">
    <name type="scientific">Pedobacter cryoconitis</name>
    <dbReference type="NCBI Taxonomy" id="188932"/>
    <lineage>
        <taxon>Bacteria</taxon>
        <taxon>Pseudomonadati</taxon>
        <taxon>Bacteroidota</taxon>
        <taxon>Sphingobacteriia</taxon>
        <taxon>Sphingobacteriales</taxon>
        <taxon>Sphingobacteriaceae</taxon>
        <taxon>Pedobacter</taxon>
    </lineage>
</organism>
<dbReference type="AlphaFoldDB" id="A0A327SID9"/>
<feature type="domain" description="HNH nuclease" evidence="1">
    <location>
        <begin position="4"/>
        <end position="75"/>
    </location>
</feature>
<sequence length="130" mass="15199">MKKSDREIIFNKFSGKCAYCGTDLVKGWHVDHFEPIVRGFKYDNEKRSYIHDGTQERPENNTMDNYMPSCASCNIVKSSLPLESFRKVVSGFVASLNLYSTQYKFAKRYGMIQEYEKPIKFYFEIVSCEV</sequence>
<dbReference type="Gene3D" id="1.10.30.50">
    <property type="match status" value="1"/>
</dbReference>
<dbReference type="OrthoDB" id="5918473at2"/>
<protein>
    <recommendedName>
        <fullName evidence="1">HNH nuclease domain-containing protein</fullName>
    </recommendedName>
</protein>